<evidence type="ECO:0000313" key="1">
    <source>
        <dbReference type="EMBL" id="MCM5682910.1"/>
    </source>
</evidence>
<comment type="caution">
    <text evidence="1">The sequence shown here is derived from an EMBL/GenBank/DDBJ whole genome shotgun (WGS) entry which is preliminary data.</text>
</comment>
<keyword evidence="2" id="KW-1185">Reference proteome</keyword>
<dbReference type="Proteomes" id="UP001165541">
    <property type="component" value="Unassembled WGS sequence"/>
</dbReference>
<gene>
    <name evidence="1" type="ORF">M8A51_25590</name>
</gene>
<organism evidence="1 2">
    <name type="scientific">Caldimonas mangrovi</name>
    <dbReference type="NCBI Taxonomy" id="2944811"/>
    <lineage>
        <taxon>Bacteria</taxon>
        <taxon>Pseudomonadati</taxon>
        <taxon>Pseudomonadota</taxon>
        <taxon>Betaproteobacteria</taxon>
        <taxon>Burkholderiales</taxon>
        <taxon>Sphaerotilaceae</taxon>
        <taxon>Caldimonas</taxon>
    </lineage>
</organism>
<dbReference type="EMBL" id="JAMKFE010000027">
    <property type="protein sequence ID" value="MCM5682910.1"/>
    <property type="molecule type" value="Genomic_DNA"/>
</dbReference>
<proteinExistence type="predicted"/>
<reference evidence="1" key="1">
    <citation type="submission" date="2022-05" db="EMBL/GenBank/DDBJ databases">
        <title>Schlegelella sp. nov., isolated from mangrove soil.</title>
        <authorList>
            <person name="Liu Y."/>
            <person name="Ge X."/>
            <person name="Liu W."/>
        </authorList>
    </citation>
    <scope>NUCLEOTIDE SEQUENCE</scope>
    <source>
        <strain evidence="1">S2-27</strain>
    </source>
</reference>
<evidence type="ECO:0000313" key="2">
    <source>
        <dbReference type="Proteomes" id="UP001165541"/>
    </source>
</evidence>
<sequence length="47" mass="5262">MGVVIGLLLALVACLAVVMADRLFGLSNIYRRIRDALRSARRYLGRE</sequence>
<dbReference type="RefSeq" id="WP_251781453.1">
    <property type="nucleotide sequence ID" value="NZ_JAMKFE010000027.1"/>
</dbReference>
<name>A0ABT0YVY3_9BURK</name>
<protein>
    <submittedName>
        <fullName evidence="1">Uncharacterized protein</fullName>
    </submittedName>
</protein>
<accession>A0ABT0YVY3</accession>